<dbReference type="PANTHER" id="PTHR13510:SF44">
    <property type="entry name" value="RABENOSYN-5"/>
    <property type="match status" value="1"/>
</dbReference>
<sequence length="369" mass="41629">MRRNGSGSLASLLLMKLRRRHSCPIKWELDSDEHDLQLYKGMNPSATPGATGATAYFSTIEVVGSMNEVFDLFRSQTTDEAKEYCRRFGKTLIDAVNLYSIVPATPEAPHEMIGVSWRAFKGSVDKVVKLRDACIVDVHHAFEFKGRKVWVRCMKSYDMACCPDLQDELGYVRMTIHLTGHVFWDSEKPGYLNVAYILQSDVKGTKRCRNLTDIDRFLRENRLSKTPFLNLEDLKPSTLTGTCFLCRRRFGTFSKKLNCTKCGEVCCRRCIQLWNVKNRGFDAQALVCNKCALGNPDDFKGSRWWNEGSNSYGVTSSDSDGGSGGLDYVTVGQQYRQLSKPQRQKSQGSGGLKLHVPSSSSWKSPRAQY</sequence>
<accession>A0A6G0X3A6</accession>
<organism evidence="7 8">
    <name type="scientific">Aphanomyces euteiches</name>
    <dbReference type="NCBI Taxonomy" id="100861"/>
    <lineage>
        <taxon>Eukaryota</taxon>
        <taxon>Sar</taxon>
        <taxon>Stramenopiles</taxon>
        <taxon>Oomycota</taxon>
        <taxon>Saprolegniomycetes</taxon>
        <taxon>Saprolegniales</taxon>
        <taxon>Verrucalvaceae</taxon>
        <taxon>Aphanomyces</taxon>
    </lineage>
</organism>
<dbReference type="PROSITE" id="PS50178">
    <property type="entry name" value="ZF_FYVE"/>
    <property type="match status" value="1"/>
</dbReference>
<dbReference type="AlphaFoldDB" id="A0A6G0X3A6"/>
<dbReference type="PANTHER" id="PTHR13510">
    <property type="entry name" value="FYVE-FINGER-CONTAINING RAB5 EFFECTOR PROTEIN RABENOSYN-5-RELATED"/>
    <property type="match status" value="1"/>
</dbReference>
<evidence type="ECO:0000256" key="1">
    <source>
        <dbReference type="ARBA" id="ARBA00022723"/>
    </source>
</evidence>
<dbReference type="Gene3D" id="3.30.40.10">
    <property type="entry name" value="Zinc/RING finger domain, C3HC4 (zinc finger)"/>
    <property type="match status" value="1"/>
</dbReference>
<keyword evidence="2 4" id="KW-0863">Zinc-finger</keyword>
<dbReference type="SUPFAM" id="SSF55961">
    <property type="entry name" value="Bet v1-like"/>
    <property type="match status" value="1"/>
</dbReference>
<feature type="region of interest" description="Disordered" evidence="5">
    <location>
        <begin position="336"/>
        <end position="369"/>
    </location>
</feature>
<evidence type="ECO:0000256" key="4">
    <source>
        <dbReference type="PROSITE-ProRule" id="PRU00091"/>
    </source>
</evidence>
<evidence type="ECO:0000313" key="8">
    <source>
        <dbReference type="Proteomes" id="UP000481153"/>
    </source>
</evidence>
<dbReference type="CDD" id="cd00065">
    <property type="entry name" value="FYVE_like_SF"/>
    <property type="match status" value="1"/>
</dbReference>
<gene>
    <name evidence="7" type="ORF">Ae201684_008864</name>
</gene>
<evidence type="ECO:0000313" key="7">
    <source>
        <dbReference type="EMBL" id="KAF0734404.1"/>
    </source>
</evidence>
<proteinExistence type="predicted"/>
<feature type="domain" description="FYVE-type" evidence="6">
    <location>
        <begin position="243"/>
        <end position="291"/>
    </location>
</feature>
<name>A0A6G0X3A6_9STRA</name>
<evidence type="ECO:0000256" key="5">
    <source>
        <dbReference type="SAM" id="MobiDB-lite"/>
    </source>
</evidence>
<dbReference type="Pfam" id="PF01363">
    <property type="entry name" value="FYVE"/>
    <property type="match status" value="1"/>
</dbReference>
<dbReference type="Gene3D" id="3.30.530.20">
    <property type="match status" value="1"/>
</dbReference>
<keyword evidence="8" id="KW-1185">Reference proteome</keyword>
<comment type="caution">
    <text evidence="7">The sequence shown here is derived from an EMBL/GenBank/DDBJ whole genome shotgun (WGS) entry which is preliminary data.</text>
</comment>
<dbReference type="VEuPathDB" id="FungiDB:AeMF1_012929"/>
<keyword evidence="1" id="KW-0479">Metal-binding</keyword>
<dbReference type="GO" id="GO:0008270">
    <property type="term" value="F:zinc ion binding"/>
    <property type="evidence" value="ECO:0007669"/>
    <property type="project" value="UniProtKB-KW"/>
</dbReference>
<dbReference type="EMBL" id="VJMJ01000114">
    <property type="protein sequence ID" value="KAF0734404.1"/>
    <property type="molecule type" value="Genomic_DNA"/>
</dbReference>
<dbReference type="InterPro" id="IPR023393">
    <property type="entry name" value="START-like_dom_sf"/>
</dbReference>
<feature type="compositionally biased region" description="Polar residues" evidence="5">
    <location>
        <begin position="336"/>
        <end position="347"/>
    </location>
</feature>
<keyword evidence="3" id="KW-0862">Zinc</keyword>
<evidence type="ECO:0000256" key="3">
    <source>
        <dbReference type="ARBA" id="ARBA00022833"/>
    </source>
</evidence>
<dbReference type="Proteomes" id="UP000481153">
    <property type="component" value="Unassembled WGS sequence"/>
</dbReference>
<dbReference type="InterPro" id="IPR017455">
    <property type="entry name" value="Znf_FYVE-rel"/>
</dbReference>
<dbReference type="InterPro" id="IPR013083">
    <property type="entry name" value="Znf_RING/FYVE/PHD"/>
</dbReference>
<evidence type="ECO:0000259" key="6">
    <source>
        <dbReference type="PROSITE" id="PS50178"/>
    </source>
</evidence>
<dbReference type="InterPro" id="IPR052727">
    <property type="entry name" value="Rab4/Rab5_effector"/>
</dbReference>
<reference evidence="7 8" key="1">
    <citation type="submission" date="2019-07" db="EMBL/GenBank/DDBJ databases">
        <title>Genomics analysis of Aphanomyces spp. identifies a new class of oomycete effector associated with host adaptation.</title>
        <authorList>
            <person name="Gaulin E."/>
        </authorList>
    </citation>
    <scope>NUCLEOTIDE SEQUENCE [LARGE SCALE GENOMIC DNA]</scope>
    <source>
        <strain evidence="7 8">ATCC 201684</strain>
    </source>
</reference>
<dbReference type="SUPFAM" id="SSF57903">
    <property type="entry name" value="FYVE/PHD zinc finger"/>
    <property type="match status" value="1"/>
</dbReference>
<dbReference type="InterPro" id="IPR000306">
    <property type="entry name" value="Znf_FYVE"/>
</dbReference>
<dbReference type="InterPro" id="IPR011011">
    <property type="entry name" value="Znf_FYVE_PHD"/>
</dbReference>
<evidence type="ECO:0000256" key="2">
    <source>
        <dbReference type="ARBA" id="ARBA00022771"/>
    </source>
</evidence>
<protein>
    <recommendedName>
        <fullName evidence="6">FYVE-type domain-containing protein</fullName>
    </recommendedName>
</protein>